<keyword evidence="4" id="KW-1185">Reference proteome</keyword>
<dbReference type="PANTHER" id="PTHR47515:SF2">
    <property type="entry name" value="INTEGRASE CORE DOMAIN PROTEIN"/>
    <property type="match status" value="1"/>
</dbReference>
<dbReference type="PANTHER" id="PTHR47515">
    <property type="entry name" value="LOW CALCIUM RESPONSE LOCUS PROTEIN T"/>
    <property type="match status" value="1"/>
</dbReference>
<dbReference type="KEGG" id="pef:A7E78_01585"/>
<evidence type="ECO:0000256" key="1">
    <source>
        <dbReference type="SAM" id="MobiDB-lite"/>
    </source>
</evidence>
<feature type="domain" description="Integrase catalytic" evidence="2">
    <location>
        <begin position="25"/>
        <end position="186"/>
    </location>
</feature>
<dbReference type="GO" id="GO:0003676">
    <property type="term" value="F:nucleic acid binding"/>
    <property type="evidence" value="ECO:0007669"/>
    <property type="project" value="InterPro"/>
</dbReference>
<feature type="region of interest" description="Disordered" evidence="1">
    <location>
        <begin position="1"/>
        <end position="20"/>
    </location>
</feature>
<dbReference type="PROSITE" id="PS50994">
    <property type="entry name" value="INTEGRASE"/>
    <property type="match status" value="1"/>
</dbReference>
<dbReference type="GO" id="GO:0015074">
    <property type="term" value="P:DNA integration"/>
    <property type="evidence" value="ECO:0007669"/>
    <property type="project" value="InterPro"/>
</dbReference>
<sequence length="195" mass="23165">MQTELESETTAKKQLPKRIQQPLLVPKQPNQVWSADFMSDSLYAGRRFRTFKVIDDFNRELLHVEIDTSITRKRLIRVFERLRLERNLPDVFRTDNGPEFLSGDFIAWAEEAGITIQYIELGKPNQNAYIELFNKTYRNEVLDHYLFRNLNEVQETTYWWKIEYNKQRPHDSLGDLTPAEYLSQNAENSIFQLST</sequence>
<dbReference type="InterPro" id="IPR036397">
    <property type="entry name" value="RNaseH_sf"/>
</dbReference>
<proteinExistence type="predicted"/>
<evidence type="ECO:0000313" key="3">
    <source>
        <dbReference type="EMBL" id="APG26667.1"/>
    </source>
</evidence>
<dbReference type="EMBL" id="CP015519">
    <property type="protein sequence ID" value="APG26667.1"/>
    <property type="molecule type" value="Genomic_DNA"/>
</dbReference>
<dbReference type="AlphaFoldDB" id="A0A1L3GL44"/>
<reference evidence="3 4" key="1">
    <citation type="journal article" date="2017" name="Genome Announc.">
        <title>Complete Genome Sequences of Two Acetylene-Fermenting Pelobacter acetylenicus Strains.</title>
        <authorList>
            <person name="Sutton J.M."/>
            <person name="Baesman S.M."/>
            <person name="Fierst J.L."/>
            <person name="Poret-Peterson A.T."/>
            <person name="Oremland R.S."/>
            <person name="Dunlap D.S."/>
            <person name="Akob D.M."/>
        </authorList>
    </citation>
    <scope>NUCLEOTIDE SEQUENCE [LARGE SCALE GENOMIC DNA]</scope>
    <source>
        <strain evidence="3 4">SFB93</strain>
    </source>
</reference>
<dbReference type="InterPro" id="IPR001584">
    <property type="entry name" value="Integrase_cat-core"/>
</dbReference>
<evidence type="ECO:0000313" key="4">
    <source>
        <dbReference type="Proteomes" id="UP000182517"/>
    </source>
</evidence>
<dbReference type="InterPro" id="IPR012337">
    <property type="entry name" value="RNaseH-like_sf"/>
</dbReference>
<evidence type="ECO:0000259" key="2">
    <source>
        <dbReference type="PROSITE" id="PS50994"/>
    </source>
</evidence>
<accession>A0A1L3GL44</accession>
<dbReference type="Proteomes" id="UP000182517">
    <property type="component" value="Chromosome"/>
</dbReference>
<protein>
    <submittedName>
        <fullName evidence="3">Transposase</fullName>
    </submittedName>
</protein>
<dbReference type="Gene3D" id="3.30.420.10">
    <property type="entry name" value="Ribonuclease H-like superfamily/Ribonuclease H"/>
    <property type="match status" value="1"/>
</dbReference>
<organism evidence="3 4">
    <name type="scientific">Syntrophotalea acetylenivorans</name>
    <dbReference type="NCBI Taxonomy" id="1842532"/>
    <lineage>
        <taxon>Bacteria</taxon>
        <taxon>Pseudomonadati</taxon>
        <taxon>Thermodesulfobacteriota</taxon>
        <taxon>Desulfuromonadia</taxon>
        <taxon>Desulfuromonadales</taxon>
        <taxon>Syntrophotaleaceae</taxon>
        <taxon>Syntrophotalea</taxon>
    </lineage>
</organism>
<name>A0A1L3GL44_9BACT</name>
<dbReference type="SUPFAM" id="SSF53098">
    <property type="entry name" value="Ribonuclease H-like"/>
    <property type="match status" value="1"/>
</dbReference>
<dbReference type="Pfam" id="PF13683">
    <property type="entry name" value="rve_3"/>
    <property type="match status" value="1"/>
</dbReference>
<gene>
    <name evidence="3" type="ORF">A7E78_01585</name>
</gene>
<dbReference type="STRING" id="1842532.A7E78_01585"/>